<keyword evidence="1" id="KW-1133">Transmembrane helix</keyword>
<dbReference type="Pfam" id="PF06966">
    <property type="entry name" value="DUF1295"/>
    <property type="match status" value="1"/>
</dbReference>
<dbReference type="OrthoDB" id="67965at2759"/>
<feature type="transmembrane region" description="Helical" evidence="1">
    <location>
        <begin position="219"/>
        <end position="238"/>
    </location>
</feature>
<dbReference type="PANTHER" id="PTHR32251">
    <property type="entry name" value="3-OXO-5-ALPHA-STEROID 4-DEHYDROGENASE"/>
    <property type="match status" value="1"/>
</dbReference>
<dbReference type="GO" id="GO:0016020">
    <property type="term" value="C:membrane"/>
    <property type="evidence" value="ECO:0007669"/>
    <property type="project" value="TreeGrafter"/>
</dbReference>
<feature type="transmembrane region" description="Helical" evidence="1">
    <location>
        <begin position="140"/>
        <end position="162"/>
    </location>
</feature>
<feature type="transmembrane region" description="Helical" evidence="1">
    <location>
        <begin position="104"/>
        <end position="125"/>
    </location>
</feature>
<organism evidence="2 3">
    <name type="scientific">Hypsibius exemplaris</name>
    <name type="common">Freshwater tardigrade</name>
    <dbReference type="NCBI Taxonomy" id="2072580"/>
    <lineage>
        <taxon>Eukaryota</taxon>
        <taxon>Metazoa</taxon>
        <taxon>Ecdysozoa</taxon>
        <taxon>Tardigrada</taxon>
        <taxon>Eutardigrada</taxon>
        <taxon>Parachela</taxon>
        <taxon>Hypsibioidea</taxon>
        <taxon>Hypsibiidae</taxon>
        <taxon>Hypsibius</taxon>
    </lineage>
</organism>
<evidence type="ECO:0000313" key="2">
    <source>
        <dbReference type="EMBL" id="OQV18007.1"/>
    </source>
</evidence>
<keyword evidence="1" id="KW-0812">Transmembrane</keyword>
<keyword evidence="3" id="KW-1185">Reference proteome</keyword>
<keyword evidence="1" id="KW-0472">Membrane</keyword>
<reference evidence="3" key="1">
    <citation type="submission" date="2017-01" db="EMBL/GenBank/DDBJ databases">
        <title>Comparative genomics of anhydrobiosis in the tardigrade Hypsibius dujardini.</title>
        <authorList>
            <person name="Yoshida Y."/>
            <person name="Koutsovoulos G."/>
            <person name="Laetsch D."/>
            <person name="Stevens L."/>
            <person name="Kumar S."/>
            <person name="Horikawa D."/>
            <person name="Ishino K."/>
            <person name="Komine S."/>
            <person name="Tomita M."/>
            <person name="Blaxter M."/>
            <person name="Arakawa K."/>
        </authorList>
    </citation>
    <scope>NUCLEOTIDE SEQUENCE [LARGE SCALE GENOMIC DNA]</scope>
    <source>
        <strain evidence="3">Z151</strain>
    </source>
</reference>
<protein>
    <submittedName>
        <fullName evidence="2">Uncharacterized protein</fullName>
    </submittedName>
</protein>
<dbReference type="PANTHER" id="PTHR32251:SF15">
    <property type="entry name" value="3-OXO-5-ALPHA-STEROID 4-DEHYDROGENASE (DUF1295)"/>
    <property type="match status" value="1"/>
</dbReference>
<name>A0A1W0WS54_HYPEX</name>
<proteinExistence type="predicted"/>
<feature type="transmembrane region" description="Helical" evidence="1">
    <location>
        <begin position="42"/>
        <end position="59"/>
    </location>
</feature>
<dbReference type="InterPro" id="IPR010721">
    <property type="entry name" value="UstE-like"/>
</dbReference>
<gene>
    <name evidence="2" type="ORF">BV898_07948</name>
</gene>
<comment type="caution">
    <text evidence="2">The sequence shown here is derived from an EMBL/GenBank/DDBJ whole genome shotgun (WGS) entry which is preliminary data.</text>
</comment>
<evidence type="ECO:0000313" key="3">
    <source>
        <dbReference type="Proteomes" id="UP000192578"/>
    </source>
</evidence>
<feature type="transmembrane region" description="Helical" evidence="1">
    <location>
        <begin position="65"/>
        <end position="83"/>
    </location>
</feature>
<accession>A0A1W0WS54</accession>
<feature type="transmembrane region" description="Helical" evidence="1">
    <location>
        <begin position="12"/>
        <end position="30"/>
    </location>
</feature>
<evidence type="ECO:0000256" key="1">
    <source>
        <dbReference type="SAM" id="Phobius"/>
    </source>
</evidence>
<feature type="transmembrane region" description="Helical" evidence="1">
    <location>
        <begin position="193"/>
        <end position="213"/>
    </location>
</feature>
<dbReference type="Gene3D" id="1.20.120.1630">
    <property type="match status" value="1"/>
</dbReference>
<sequence>MVTVLDKDNLAISAIVTVGMQIFFFIIAAVGKFDKVTDLAGGANFVVLAVLSFFLSQYYHARQIAVTLMVGIWGTRLAAYCLYRIIKIGTDERFNGIRESLPKFAMFWLFQAVWVFSVSLSMLLVNSPRWGSPSNPVPEFGTVADIVGTIMWIVGFLIEAVADHQKFLFRMNPLNNGRFCDAGLWSWTRHPNYFGDILLWFGIFTIQTSIIDPRNPDHSWMWVGIISPLVTMLLLLFLSGMPKLERGSDEKYGDLPEYQDYKNSVSPLIPMPMAVYSRLPFPVKVCLFEFPMYDSRRIIKRRRTGL</sequence>
<dbReference type="PROSITE" id="PS50244">
    <property type="entry name" value="S5A_REDUCTASE"/>
    <property type="match status" value="1"/>
</dbReference>
<dbReference type="EMBL" id="MTYJ01000054">
    <property type="protein sequence ID" value="OQV18007.1"/>
    <property type="molecule type" value="Genomic_DNA"/>
</dbReference>
<dbReference type="Proteomes" id="UP000192578">
    <property type="component" value="Unassembled WGS sequence"/>
</dbReference>
<dbReference type="AlphaFoldDB" id="A0A1W0WS54"/>